<accession>A0A3N6NRJ9</accession>
<proteinExistence type="predicted"/>
<dbReference type="EMBL" id="RCBY01000049">
    <property type="protein sequence ID" value="RQH44991.1"/>
    <property type="molecule type" value="Genomic_DNA"/>
</dbReference>
<dbReference type="OrthoDB" id="3723110at2"/>
<reference evidence="1 2" key="1">
    <citation type="journal article" date="2018" name="ACS Chem. Biol.">
        <title>Ketoreductase domain dysfunction expands chemodiversity: malyngamide biosynthesis in the cyanobacterium Okeania hirsuta.</title>
        <authorList>
            <person name="Moss N.A."/>
            <person name="Leao T."/>
            <person name="Rankin M."/>
            <person name="McCullough T.M."/>
            <person name="Qu P."/>
            <person name="Korobeynikov A."/>
            <person name="Smith J.L."/>
            <person name="Gerwick L."/>
            <person name="Gerwick W.H."/>
        </authorList>
    </citation>
    <scope>NUCLEOTIDE SEQUENCE [LARGE SCALE GENOMIC DNA]</scope>
    <source>
        <strain evidence="1 2">PAB10Feb10-1</strain>
    </source>
</reference>
<dbReference type="AlphaFoldDB" id="A0A3N6NRJ9"/>
<name>A0A3N6NRJ9_9CYAN</name>
<gene>
    <name evidence="1" type="ORF">D5R40_11185</name>
</gene>
<protein>
    <submittedName>
        <fullName evidence="1">Uncharacterized protein</fullName>
    </submittedName>
</protein>
<dbReference type="RefSeq" id="WP_124144838.1">
    <property type="nucleotide sequence ID" value="NZ_CAWOKI010000041.1"/>
</dbReference>
<evidence type="ECO:0000313" key="2">
    <source>
        <dbReference type="Proteomes" id="UP000269154"/>
    </source>
</evidence>
<comment type="caution">
    <text evidence="1">The sequence shown here is derived from an EMBL/GenBank/DDBJ whole genome shotgun (WGS) entry which is preliminary data.</text>
</comment>
<keyword evidence="2" id="KW-1185">Reference proteome</keyword>
<evidence type="ECO:0000313" key="1">
    <source>
        <dbReference type="EMBL" id="RQH44991.1"/>
    </source>
</evidence>
<sequence length="222" mass="24819">MKLNSKNHKQNPNERVDHKSPHPFLLALILTGILAAEAYPNLTETAIAAVKELQSQQLETNTKTNSTANKFANLIKSATEIKIDNQTEISQPFSLKNKSINQILAVSEPSINQNFDDLKKISKPTLDKVEKIADRDEIIPNNIVDAVREDLSNQTGILPKNIKVTQVSQEIWPNTCLGLANSDELCGQRLVEGWYIILSDGNETWSYRTDNKGKSIRVEAKN</sequence>
<dbReference type="Proteomes" id="UP000269154">
    <property type="component" value="Unassembled WGS sequence"/>
</dbReference>
<organism evidence="1 2">
    <name type="scientific">Okeania hirsuta</name>
    <dbReference type="NCBI Taxonomy" id="1458930"/>
    <lineage>
        <taxon>Bacteria</taxon>
        <taxon>Bacillati</taxon>
        <taxon>Cyanobacteriota</taxon>
        <taxon>Cyanophyceae</taxon>
        <taxon>Oscillatoriophycideae</taxon>
        <taxon>Oscillatoriales</taxon>
        <taxon>Microcoleaceae</taxon>
        <taxon>Okeania</taxon>
    </lineage>
</organism>